<dbReference type="EMBL" id="HF582854">
    <property type="protein sequence ID" value="CCQ35670.1"/>
    <property type="molecule type" value="Genomic_DNA"/>
</dbReference>
<dbReference type="OrthoDB" id="226849at2157"/>
<keyword evidence="2" id="KW-1185">Reference proteome</keyword>
<sequence length="59" mass="6411">MDDSKVRRAVLLHLSGELTEAEAARRAGMSRSKFRHYARTCGLVVPSPIESTDGSEPPA</sequence>
<dbReference type="STRING" id="268739.Nmlp_1468"/>
<evidence type="ECO:0000313" key="2">
    <source>
        <dbReference type="Proteomes" id="UP000011867"/>
    </source>
</evidence>
<reference evidence="1 2" key="1">
    <citation type="journal article" date="2013" name="Genome Announc.">
        <title>Genome of the haloarchaeon Natronomonas moolapensis, a neutrophilic member of a previously haloalkaliphilic genus.</title>
        <authorList>
            <person name="Dyall-Smith M.L."/>
            <person name="Pfeiffer F."/>
            <person name="Oberwinkler T."/>
            <person name="Klee K."/>
            <person name="Rampp M."/>
            <person name="Palm P."/>
            <person name="Gross K."/>
            <person name="Schuster S.C."/>
            <person name="Oesterhelt D."/>
        </authorList>
    </citation>
    <scope>NUCLEOTIDE SEQUENCE [LARGE SCALE GENOMIC DNA]</scope>
    <source>
        <strain evidence="2">DSM 18674 / JCM 14361 / 8.8.11</strain>
    </source>
</reference>
<dbReference type="GeneID" id="14652677"/>
<accession>M1XZQ9</accession>
<dbReference type="Proteomes" id="UP000011867">
    <property type="component" value="Chromosome"/>
</dbReference>
<gene>
    <name evidence="1" type="ordered locus">Nmlp_1468</name>
</gene>
<dbReference type="KEGG" id="nmo:Nmlp_1468"/>
<proteinExistence type="predicted"/>
<evidence type="ECO:0008006" key="3">
    <source>
        <dbReference type="Google" id="ProtNLM"/>
    </source>
</evidence>
<evidence type="ECO:0000313" key="1">
    <source>
        <dbReference type="EMBL" id="CCQ35670.1"/>
    </source>
</evidence>
<dbReference type="RefSeq" id="WP_015408513.1">
    <property type="nucleotide sequence ID" value="NC_020388.1"/>
</dbReference>
<organism evidence="1 2">
    <name type="scientific">Natronomonas moolapensis (strain DSM 18674 / CECT 7526 / JCM 14361 / 8.8.11)</name>
    <dbReference type="NCBI Taxonomy" id="268739"/>
    <lineage>
        <taxon>Archaea</taxon>
        <taxon>Methanobacteriati</taxon>
        <taxon>Methanobacteriota</taxon>
        <taxon>Stenosarchaea group</taxon>
        <taxon>Halobacteria</taxon>
        <taxon>Halobacteriales</taxon>
        <taxon>Natronomonadaceae</taxon>
        <taxon>Natronomonas</taxon>
    </lineage>
</organism>
<dbReference type="AlphaFoldDB" id="M1XZQ9"/>
<protein>
    <recommendedName>
        <fullName evidence="3">HTH domain protein</fullName>
    </recommendedName>
</protein>
<name>M1XZQ9_NATM8</name>
<dbReference type="HOGENOM" id="CLU_2949389_0_0_2"/>